<keyword evidence="4" id="KW-0479">Metal-binding</keyword>
<dbReference type="GO" id="GO:0008654">
    <property type="term" value="P:phospholipid biosynthetic process"/>
    <property type="evidence" value="ECO:0007669"/>
    <property type="project" value="UniProtKB-KW"/>
</dbReference>
<evidence type="ECO:0000256" key="6">
    <source>
        <dbReference type="ARBA" id="ARBA00023098"/>
    </source>
</evidence>
<dbReference type="Pfam" id="PF00781">
    <property type="entry name" value="DAGK_cat"/>
    <property type="match status" value="1"/>
</dbReference>
<proteinExistence type="inferred from homology"/>
<dbReference type="InterPro" id="IPR017438">
    <property type="entry name" value="ATP-NAD_kinase_N"/>
</dbReference>
<dbReference type="GO" id="GO:0004143">
    <property type="term" value="F:ATP-dependent diacylglycerol kinase activity"/>
    <property type="evidence" value="ECO:0007669"/>
    <property type="project" value="TreeGrafter"/>
</dbReference>
<evidence type="ECO:0000256" key="7">
    <source>
        <dbReference type="ARBA" id="ARBA00023209"/>
    </source>
</evidence>
<evidence type="ECO:0000313" key="9">
    <source>
        <dbReference type="EMBL" id="BCJ96229.1"/>
    </source>
</evidence>
<dbReference type="GO" id="GO:0005524">
    <property type="term" value="F:ATP binding"/>
    <property type="evidence" value="ECO:0007669"/>
    <property type="project" value="InterPro"/>
</dbReference>
<keyword evidence="9" id="KW-0808">Transferase</keyword>
<accession>A0A6S6R4F7</accession>
<dbReference type="InterPro" id="IPR005218">
    <property type="entry name" value="Diacylglycerol/lipid_kinase"/>
</dbReference>
<keyword evidence="8" id="KW-1208">Phospholipid metabolism</keyword>
<dbReference type="InterPro" id="IPR001206">
    <property type="entry name" value="Diacylglycerol_kinase_cat_dom"/>
</dbReference>
<dbReference type="GO" id="GO:0005886">
    <property type="term" value="C:plasma membrane"/>
    <property type="evidence" value="ECO:0007669"/>
    <property type="project" value="TreeGrafter"/>
</dbReference>
<dbReference type="Proteomes" id="UP000515561">
    <property type="component" value="Chromosome"/>
</dbReference>
<dbReference type="GO" id="GO:0046872">
    <property type="term" value="F:metal ion binding"/>
    <property type="evidence" value="ECO:0007669"/>
    <property type="project" value="UniProtKB-KW"/>
</dbReference>
<dbReference type="InterPro" id="IPR016064">
    <property type="entry name" value="NAD/diacylglycerol_kinase_sf"/>
</dbReference>
<dbReference type="Gene3D" id="2.60.200.40">
    <property type="match status" value="1"/>
</dbReference>
<evidence type="ECO:0000256" key="1">
    <source>
        <dbReference type="ARBA" id="ARBA00001946"/>
    </source>
</evidence>
<dbReference type="RefSeq" id="WP_184095476.1">
    <property type="nucleotide sequence ID" value="NZ_AP023367.1"/>
</dbReference>
<keyword evidence="5" id="KW-0460">Magnesium</keyword>
<dbReference type="InterPro" id="IPR050187">
    <property type="entry name" value="Lipid_Phosphate_FormReg"/>
</dbReference>
<dbReference type="NCBIfam" id="TIGR00147">
    <property type="entry name" value="YegS/Rv2252/BmrU family lipid kinase"/>
    <property type="match status" value="1"/>
</dbReference>
<sequence length="305" mass="33974">MKKKLLFIYNPMAGKSKIKTWLSSIIEFFVRNNFEVVTYATTGKKDAKKIVLDCLSRDNYELVVCSGGDGTLNEVISGIMNIENRTKIGYIPSGTTNDFAYNLKLPKNLPKAAGVVLSGEAFPCDIGLINGEYFTYTAAFGLFTDTSYETPQTTKNVLGRMAYILEGIKRLPNWKSYRMEITCDDRVITDNFIYGMVSNSVSVGGFKGLTGKDVLLDDGLFEGIFIKMPQTVMDFQGVINDLLKGNLNSEHIYSFPVKEILLTSEEKVPWSIDGEFGGEFNSVNITNLQKAITIIRNTENGRCVK</sequence>
<evidence type="ECO:0000313" key="10">
    <source>
        <dbReference type="Proteomes" id="UP000515561"/>
    </source>
</evidence>
<keyword evidence="7" id="KW-0594">Phospholipid biosynthesis</keyword>
<dbReference type="PANTHER" id="PTHR12358:SF106">
    <property type="entry name" value="LIPID KINASE YEGS"/>
    <property type="match status" value="1"/>
</dbReference>
<dbReference type="PANTHER" id="PTHR12358">
    <property type="entry name" value="SPHINGOSINE KINASE"/>
    <property type="match status" value="1"/>
</dbReference>
<keyword evidence="6" id="KW-0443">Lipid metabolism</keyword>
<gene>
    <name evidence="9" type="primary">dagK</name>
    <name evidence="9" type="ORF">acsn021_37980</name>
</gene>
<comment type="cofactor">
    <cofactor evidence="1">
        <name>Mg(2+)</name>
        <dbReference type="ChEBI" id="CHEBI:18420"/>
    </cofactor>
</comment>
<reference evidence="9 10" key="1">
    <citation type="journal article" date="2016" name="Int. J. Syst. Evol. Microbiol.">
        <title>Descriptions of Anaerotaenia torta gen. nov., sp. nov. and Anaerocolumna cellulosilytica gen. nov., sp. nov. isolated from a methanogenic reactor of cattle waste.</title>
        <authorList>
            <person name="Uek A."/>
            <person name="Ohtaki Y."/>
            <person name="Kaku N."/>
            <person name="Ueki K."/>
        </authorList>
    </citation>
    <scope>NUCLEOTIDE SEQUENCE [LARGE SCALE GENOMIC DNA]</scope>
    <source>
        <strain evidence="9 10">SN021</strain>
    </source>
</reference>
<keyword evidence="3" id="KW-0444">Lipid biosynthesis</keyword>
<evidence type="ECO:0000256" key="5">
    <source>
        <dbReference type="ARBA" id="ARBA00022842"/>
    </source>
</evidence>
<dbReference type="PROSITE" id="PS50146">
    <property type="entry name" value="DAGK"/>
    <property type="match status" value="1"/>
</dbReference>
<dbReference type="KEGG" id="acel:acsn021_37980"/>
<dbReference type="Gene3D" id="3.40.50.10330">
    <property type="entry name" value="Probable inorganic polyphosphate/atp-NAD kinase, domain 1"/>
    <property type="match status" value="1"/>
</dbReference>
<keyword evidence="9" id="KW-0418">Kinase</keyword>
<evidence type="ECO:0000256" key="2">
    <source>
        <dbReference type="ARBA" id="ARBA00005983"/>
    </source>
</evidence>
<dbReference type="AlphaFoldDB" id="A0A6S6R4F7"/>
<organism evidence="9 10">
    <name type="scientific">Anaerocolumna cellulosilytica</name>
    <dbReference type="NCBI Taxonomy" id="433286"/>
    <lineage>
        <taxon>Bacteria</taxon>
        <taxon>Bacillati</taxon>
        <taxon>Bacillota</taxon>
        <taxon>Clostridia</taxon>
        <taxon>Lachnospirales</taxon>
        <taxon>Lachnospiraceae</taxon>
        <taxon>Anaerocolumna</taxon>
    </lineage>
</organism>
<dbReference type="SUPFAM" id="SSF111331">
    <property type="entry name" value="NAD kinase/diacylglycerol kinase-like"/>
    <property type="match status" value="1"/>
</dbReference>
<comment type="similarity">
    <text evidence="2">Belongs to the diacylglycerol/lipid kinase family.</text>
</comment>
<dbReference type="EMBL" id="AP023367">
    <property type="protein sequence ID" value="BCJ96229.1"/>
    <property type="molecule type" value="Genomic_DNA"/>
</dbReference>
<protein>
    <submittedName>
        <fullName evidence="9">Diacylglycerol kinase</fullName>
    </submittedName>
</protein>
<dbReference type="SMART" id="SM00046">
    <property type="entry name" value="DAGKc"/>
    <property type="match status" value="1"/>
</dbReference>
<evidence type="ECO:0000256" key="4">
    <source>
        <dbReference type="ARBA" id="ARBA00022723"/>
    </source>
</evidence>
<keyword evidence="10" id="KW-1185">Reference proteome</keyword>
<evidence type="ECO:0000256" key="8">
    <source>
        <dbReference type="ARBA" id="ARBA00023264"/>
    </source>
</evidence>
<name>A0A6S6R4F7_9FIRM</name>
<evidence type="ECO:0000256" key="3">
    <source>
        <dbReference type="ARBA" id="ARBA00022516"/>
    </source>
</evidence>